<dbReference type="InterPro" id="IPR010177">
    <property type="entry name" value="Paired_CXXCH_1"/>
</dbReference>
<evidence type="ECO:0000313" key="5">
    <source>
        <dbReference type="EMBL" id="NKE72650.1"/>
    </source>
</evidence>
<accession>A0A7X6DSP5</accession>
<dbReference type="Gene3D" id="1.10.1130.10">
    <property type="entry name" value="Flavocytochrome C3, Chain A"/>
    <property type="match status" value="2"/>
</dbReference>
<dbReference type="NCBIfam" id="TIGR03508">
    <property type="entry name" value="decahem_SO"/>
    <property type="match status" value="1"/>
</dbReference>
<dbReference type="PANTHER" id="PTHR35038">
    <property type="entry name" value="DISSIMILATORY SULFITE REDUCTASE SIRA"/>
    <property type="match status" value="1"/>
</dbReference>
<evidence type="ECO:0000259" key="3">
    <source>
        <dbReference type="Pfam" id="PF09699"/>
    </source>
</evidence>
<feature type="signal peptide" evidence="2">
    <location>
        <begin position="1"/>
        <end position="17"/>
    </location>
</feature>
<feature type="chain" id="PRO_5031111922" evidence="2">
    <location>
        <begin position="18"/>
        <end position="299"/>
    </location>
</feature>
<name>A0A7X6DSP5_9BACT</name>
<dbReference type="InterPro" id="IPR036280">
    <property type="entry name" value="Multihaem_cyt_sf"/>
</dbReference>
<organism evidence="5 6">
    <name type="scientific">Candidatus Manganitrophus noduliformans</name>
    <dbReference type="NCBI Taxonomy" id="2606439"/>
    <lineage>
        <taxon>Bacteria</taxon>
        <taxon>Pseudomonadati</taxon>
        <taxon>Nitrospirota</taxon>
        <taxon>Nitrospiria</taxon>
        <taxon>Candidatus Troglogloeales</taxon>
        <taxon>Candidatus Manganitrophaceae</taxon>
        <taxon>Candidatus Manganitrophus</taxon>
    </lineage>
</organism>
<gene>
    <name evidence="5" type="ORF">MNODULE_18015</name>
</gene>
<dbReference type="Proteomes" id="UP000534783">
    <property type="component" value="Unassembled WGS sequence"/>
</dbReference>
<dbReference type="PANTHER" id="PTHR35038:SF8">
    <property type="entry name" value="C-TYPE POLYHEME CYTOCHROME OMCC"/>
    <property type="match status" value="1"/>
</dbReference>
<dbReference type="InterPro" id="IPR020015">
    <property type="entry name" value="Decahaem_cyt-c_DmsE"/>
</dbReference>
<dbReference type="InterPro" id="IPR051829">
    <property type="entry name" value="Multiheme_Cytochr_ET"/>
</dbReference>
<proteinExistence type="predicted"/>
<dbReference type="AlphaFoldDB" id="A0A7X6DSP5"/>
<dbReference type="NCBIfam" id="TIGR01905">
    <property type="entry name" value="paired_CXXCH_1"/>
    <property type="match status" value="2"/>
</dbReference>
<keyword evidence="6" id="KW-1185">Reference proteome</keyword>
<evidence type="ECO:0000313" key="6">
    <source>
        <dbReference type="Proteomes" id="UP000534783"/>
    </source>
</evidence>
<sequence>MGLLVWAAVGVSGPVSAAAEDADSPPASSEFVGSETCRLCHEKQYERFATTTMGKLFLKHPRTEKEAQGCESCHGPGKLHAESSGDSYERLITFSKNDPTPVDRRNSVCLGCHQKSARLHWQGSVHEARGLACTVCHRVMDNHSERYQLAKPTEIETCGQCHIQRKAQLMRSTHMPLREGKMTCSSCHNPHGSISDALLKANSVNDLCYSCHAEKRGPFLWEHPPAMENCANCHESHGSNHEALLITAKPKLCQKCHLETRHPTQPHDPRTRFVFNRSCTNCHSTIHGSNHPSGRAYQR</sequence>
<protein>
    <submittedName>
        <fullName evidence="5">DmsE family decaheme c-type cytochrome</fullName>
    </submittedName>
</protein>
<comment type="caution">
    <text evidence="5">The sequence shown here is derived from an EMBL/GenBank/DDBJ whole genome shotgun (WGS) entry which is preliminary data.</text>
</comment>
<feature type="domain" description="Doubled CXXCH motif" evidence="3">
    <location>
        <begin position="223"/>
        <end position="261"/>
    </location>
</feature>
<keyword evidence="1 2" id="KW-0732">Signal</keyword>
<dbReference type="Pfam" id="PF22678">
    <property type="entry name" value="Cytochrom_c_NrfB-like"/>
    <property type="match status" value="1"/>
</dbReference>
<evidence type="ECO:0000256" key="2">
    <source>
        <dbReference type="SAM" id="SignalP"/>
    </source>
</evidence>
<evidence type="ECO:0000256" key="1">
    <source>
        <dbReference type="ARBA" id="ARBA00022729"/>
    </source>
</evidence>
<dbReference type="InterPro" id="IPR053875">
    <property type="entry name" value="Cytochrom_c_NrfB-like_dom"/>
</dbReference>
<feature type="domain" description="Doubled CXXCH motif" evidence="3">
    <location>
        <begin position="174"/>
        <end position="216"/>
    </location>
</feature>
<dbReference type="SUPFAM" id="SSF48695">
    <property type="entry name" value="Multiheme cytochromes"/>
    <property type="match status" value="1"/>
</dbReference>
<dbReference type="Gene3D" id="3.90.10.10">
    <property type="entry name" value="Cytochrome C3"/>
    <property type="match status" value="1"/>
</dbReference>
<feature type="domain" description="Cytochrome c-type protein NrfB-like" evidence="4">
    <location>
        <begin position="70"/>
        <end position="161"/>
    </location>
</feature>
<reference evidence="5 6" key="1">
    <citation type="journal article" date="2020" name="Nature">
        <title>Bacterial chemolithoautotrophy via manganese oxidation.</title>
        <authorList>
            <person name="Yu H."/>
            <person name="Leadbetter J.R."/>
        </authorList>
    </citation>
    <scope>NUCLEOTIDE SEQUENCE [LARGE SCALE GENOMIC DNA]</scope>
    <source>
        <strain evidence="5 6">Mn-1</strain>
    </source>
</reference>
<dbReference type="Pfam" id="PF09699">
    <property type="entry name" value="Paired_CXXCH_1"/>
    <property type="match status" value="2"/>
</dbReference>
<evidence type="ECO:0000259" key="4">
    <source>
        <dbReference type="Pfam" id="PF22678"/>
    </source>
</evidence>
<dbReference type="EMBL" id="VTOW01000003">
    <property type="protein sequence ID" value="NKE72650.1"/>
    <property type="molecule type" value="Genomic_DNA"/>
</dbReference>